<dbReference type="EMBL" id="CALBWS010000031">
    <property type="protein sequence ID" value="CAH2716736.1"/>
    <property type="molecule type" value="Genomic_DNA"/>
</dbReference>
<evidence type="ECO:0000313" key="1">
    <source>
        <dbReference type="EMBL" id="CAH2716736.1"/>
    </source>
</evidence>
<name>A0ABM9EVM4_9BACI</name>
<reference evidence="1" key="1">
    <citation type="submission" date="2022-04" db="EMBL/GenBank/DDBJ databases">
        <authorList>
            <person name="Criscuolo A."/>
        </authorList>
    </citation>
    <scope>NUCLEOTIDE SEQUENCE</scope>
    <source>
        <strain evidence="1">CIP111895</strain>
    </source>
</reference>
<keyword evidence="2" id="KW-1185">Reference proteome</keyword>
<sequence length="55" mass="6107">MIVFLDKPGELQRVLNSITTLDVNNVINHSSNNSFVSNLSNLFELNISCVMNSPL</sequence>
<accession>A0ABM9EVM4</accession>
<proteinExistence type="predicted"/>
<evidence type="ECO:0008006" key="3">
    <source>
        <dbReference type="Google" id="ProtNLM"/>
    </source>
</evidence>
<protein>
    <recommendedName>
        <fullName evidence="3">ACT domain-containing protein</fullName>
    </recommendedName>
</protein>
<dbReference type="Proteomes" id="UP000838308">
    <property type="component" value="Unassembled WGS sequence"/>
</dbReference>
<gene>
    <name evidence="1" type="ORF">BACCIP111895_03924</name>
</gene>
<evidence type="ECO:0000313" key="2">
    <source>
        <dbReference type="Proteomes" id="UP000838308"/>
    </source>
</evidence>
<comment type="caution">
    <text evidence="1">The sequence shown here is derived from an EMBL/GenBank/DDBJ whole genome shotgun (WGS) entry which is preliminary data.</text>
</comment>
<organism evidence="1 2">
    <name type="scientific">Neobacillus rhizosphaerae</name>
    <dbReference type="NCBI Taxonomy" id="2880965"/>
    <lineage>
        <taxon>Bacteria</taxon>
        <taxon>Bacillati</taxon>
        <taxon>Bacillota</taxon>
        <taxon>Bacilli</taxon>
        <taxon>Bacillales</taxon>
        <taxon>Bacillaceae</taxon>
        <taxon>Neobacillus</taxon>
    </lineage>
</organism>